<keyword evidence="4" id="KW-1185">Reference proteome</keyword>
<dbReference type="InterPro" id="IPR042001">
    <property type="entry name" value="Sortase_F"/>
</dbReference>
<gene>
    <name evidence="3" type="ORF">SD71_00640</name>
</gene>
<dbReference type="SUPFAM" id="SSF63817">
    <property type="entry name" value="Sortase"/>
    <property type="match status" value="1"/>
</dbReference>
<evidence type="ECO:0000256" key="2">
    <source>
        <dbReference type="SAM" id="MobiDB-lite"/>
    </source>
</evidence>
<dbReference type="EMBL" id="JXAL01000001">
    <property type="protein sequence ID" value="KIL37714.1"/>
    <property type="molecule type" value="Genomic_DNA"/>
</dbReference>
<feature type="region of interest" description="Disordered" evidence="2">
    <location>
        <begin position="1"/>
        <end position="39"/>
    </location>
</feature>
<proteinExistence type="predicted"/>
<feature type="compositionally biased region" description="Basic and acidic residues" evidence="2">
    <location>
        <begin position="25"/>
        <end position="34"/>
    </location>
</feature>
<evidence type="ECO:0000313" key="3">
    <source>
        <dbReference type="EMBL" id="KIL37714.1"/>
    </source>
</evidence>
<evidence type="ECO:0000313" key="4">
    <source>
        <dbReference type="Proteomes" id="UP000054526"/>
    </source>
</evidence>
<keyword evidence="1" id="KW-0378">Hydrolase</keyword>
<protein>
    <recommendedName>
        <fullName evidence="5">Class F sortase</fullName>
    </recommendedName>
</protein>
<dbReference type="Gene3D" id="2.40.260.10">
    <property type="entry name" value="Sortase"/>
    <property type="match status" value="1"/>
</dbReference>
<accession>A0ABR5A9P5</accession>
<sequence length="190" mass="20002">MASVAAATVSSESPDPSNDVPAVKEPAKGIKSDTGKASAASHEGIVPSAIYIPSLKIEADVISLGLTKDGAMDVPKNDDDVAWFAPGYRPGTPGHAVLAGHVDSKTGPAVFYKLRELSKGDKIVLTDKHNKKLTFKVIATAKYPYDDAPLEEIFGPSKSPLLNVITCTGAYSRSEGTHQERLVVTAELVS</sequence>
<dbReference type="Proteomes" id="UP000054526">
    <property type="component" value="Unassembled WGS sequence"/>
</dbReference>
<reference evidence="3 4" key="1">
    <citation type="submission" date="2014-12" db="EMBL/GenBank/DDBJ databases">
        <title>Draft genome sequence of Cohnella kolymensis strain B-2846.</title>
        <authorList>
            <person name="Karlyshev A.V."/>
            <person name="Kudryashova E.B."/>
        </authorList>
    </citation>
    <scope>NUCLEOTIDE SEQUENCE [LARGE SCALE GENOMIC DNA]</scope>
    <source>
        <strain evidence="3 4">VKM B-2846</strain>
    </source>
</reference>
<comment type="caution">
    <text evidence="3">The sequence shown here is derived from an EMBL/GenBank/DDBJ whole genome shotgun (WGS) entry which is preliminary data.</text>
</comment>
<evidence type="ECO:0000256" key="1">
    <source>
        <dbReference type="ARBA" id="ARBA00022801"/>
    </source>
</evidence>
<dbReference type="Pfam" id="PF04203">
    <property type="entry name" value="Sortase"/>
    <property type="match status" value="1"/>
</dbReference>
<dbReference type="InterPro" id="IPR023365">
    <property type="entry name" value="Sortase_dom-sf"/>
</dbReference>
<name>A0ABR5A9P5_9BACL</name>
<dbReference type="InterPro" id="IPR005754">
    <property type="entry name" value="Sortase"/>
</dbReference>
<feature type="compositionally biased region" description="Low complexity" evidence="2">
    <location>
        <begin position="1"/>
        <end position="13"/>
    </location>
</feature>
<evidence type="ECO:0008006" key="5">
    <source>
        <dbReference type="Google" id="ProtNLM"/>
    </source>
</evidence>
<organism evidence="3 4">
    <name type="scientific">Cohnella kolymensis</name>
    <dbReference type="NCBI Taxonomy" id="1590652"/>
    <lineage>
        <taxon>Bacteria</taxon>
        <taxon>Bacillati</taxon>
        <taxon>Bacillota</taxon>
        <taxon>Bacilli</taxon>
        <taxon>Bacillales</taxon>
        <taxon>Paenibacillaceae</taxon>
        <taxon>Cohnella</taxon>
    </lineage>
</organism>
<dbReference type="CDD" id="cd05829">
    <property type="entry name" value="Sortase_F"/>
    <property type="match status" value="1"/>
</dbReference>